<gene>
    <name evidence="8" type="ORF">AGOS_AAR026W</name>
</gene>
<dbReference type="GO" id="GO:0003700">
    <property type="term" value="F:DNA-binding transcription factor activity"/>
    <property type="evidence" value="ECO:0007669"/>
    <property type="project" value="UniProtKB-ARBA"/>
</dbReference>
<dbReference type="Proteomes" id="UP000000591">
    <property type="component" value="Chromosome I"/>
</dbReference>
<feature type="compositionally biased region" description="Low complexity" evidence="6">
    <location>
        <begin position="22"/>
        <end position="32"/>
    </location>
</feature>
<dbReference type="GO" id="GO:0000122">
    <property type="term" value="P:negative regulation of transcription by RNA polymerase II"/>
    <property type="evidence" value="ECO:0007669"/>
    <property type="project" value="UniProtKB-ARBA"/>
</dbReference>
<dbReference type="STRING" id="284811.Q75EQ3"/>
<accession>Q75EQ3</accession>
<dbReference type="GO" id="GO:0005634">
    <property type="term" value="C:nucleus"/>
    <property type="evidence" value="ECO:0007669"/>
    <property type="project" value="UniProtKB-UniRule"/>
</dbReference>
<dbReference type="HOGENOM" id="CLU_826326_0_0_1"/>
<evidence type="ECO:0000256" key="2">
    <source>
        <dbReference type="ARBA" id="ARBA00023125"/>
    </source>
</evidence>
<feature type="compositionally biased region" description="Low complexity" evidence="6">
    <location>
        <begin position="164"/>
        <end position="176"/>
    </location>
</feature>
<reference evidence="8 9" key="1">
    <citation type="journal article" date="2004" name="Science">
        <title>The Ashbya gossypii genome as a tool for mapping the ancient Saccharomyces cerevisiae genome.</title>
        <authorList>
            <person name="Dietrich F.S."/>
            <person name="Voegeli S."/>
            <person name="Brachat S."/>
            <person name="Lerch A."/>
            <person name="Gates K."/>
            <person name="Steiner S."/>
            <person name="Mohr C."/>
            <person name="Pohlmann R."/>
            <person name="Luedi P."/>
            <person name="Choi S."/>
            <person name="Wing R.A."/>
            <person name="Flavier A."/>
            <person name="Gaffney T.D."/>
            <person name="Philippsen P."/>
        </authorList>
    </citation>
    <scope>NUCLEOTIDE SEQUENCE [LARGE SCALE GENOMIC DNA]</scope>
    <source>
        <strain evidence="9">ATCC 10895 / CBS 109.51 / FGSC 9923 / NRRL Y-1056</strain>
    </source>
</reference>
<dbReference type="GeneID" id="4618694"/>
<dbReference type="InterPro" id="IPR051356">
    <property type="entry name" value="SOX/SOX-like_TF"/>
</dbReference>
<reference evidence="9" key="2">
    <citation type="journal article" date="2013" name="G3 (Bethesda)">
        <title>Genomes of Ashbya fungi isolated from insects reveal four mating-type loci, numerous translocations, lack of transposons, and distinct gene duplications.</title>
        <authorList>
            <person name="Dietrich F.S."/>
            <person name="Voegeli S."/>
            <person name="Kuo S."/>
            <person name="Philippsen P."/>
        </authorList>
    </citation>
    <scope>GENOME REANNOTATION</scope>
    <source>
        <strain evidence="9">ATCC 10895 / CBS 109.51 / FGSC 9923 / NRRL Y-1056</strain>
    </source>
</reference>
<dbReference type="InParanoid" id="Q75EQ3"/>
<evidence type="ECO:0000256" key="6">
    <source>
        <dbReference type="SAM" id="MobiDB-lite"/>
    </source>
</evidence>
<dbReference type="PROSITE" id="PS50118">
    <property type="entry name" value="HMG_BOX_2"/>
    <property type="match status" value="1"/>
</dbReference>
<dbReference type="InterPro" id="IPR009071">
    <property type="entry name" value="HMG_box_dom"/>
</dbReference>
<proteinExistence type="predicted"/>
<evidence type="ECO:0000313" key="9">
    <source>
        <dbReference type="Proteomes" id="UP000000591"/>
    </source>
</evidence>
<protein>
    <submittedName>
        <fullName evidence="8">AAR026Wp</fullName>
    </submittedName>
</protein>
<dbReference type="SMART" id="SM00398">
    <property type="entry name" value="HMG"/>
    <property type="match status" value="1"/>
</dbReference>
<dbReference type="PANTHER" id="PTHR45789:SF2">
    <property type="entry name" value="FI18025P1"/>
    <property type="match status" value="1"/>
</dbReference>
<evidence type="ECO:0000256" key="3">
    <source>
        <dbReference type="ARBA" id="ARBA00023163"/>
    </source>
</evidence>
<keyword evidence="4 5" id="KW-0539">Nucleus</keyword>
<dbReference type="AlphaFoldDB" id="Q75EQ3"/>
<feature type="region of interest" description="Disordered" evidence="6">
    <location>
        <begin position="156"/>
        <end position="204"/>
    </location>
</feature>
<dbReference type="CDD" id="cd01389">
    <property type="entry name" value="HMG-box_ROX1-like"/>
    <property type="match status" value="1"/>
</dbReference>
<dbReference type="EMBL" id="AE016814">
    <property type="protein sequence ID" value="AAS50391.2"/>
    <property type="molecule type" value="Genomic_DNA"/>
</dbReference>
<dbReference type="KEGG" id="ago:AGOS_AAR026W"/>
<dbReference type="SUPFAM" id="SSF47095">
    <property type="entry name" value="HMG-box"/>
    <property type="match status" value="1"/>
</dbReference>
<dbReference type="Gene3D" id="1.10.30.10">
    <property type="entry name" value="High mobility group box domain"/>
    <property type="match status" value="1"/>
</dbReference>
<feature type="compositionally biased region" description="Pro residues" evidence="6">
    <location>
        <begin position="177"/>
        <end position="186"/>
    </location>
</feature>
<feature type="region of interest" description="Disordered" evidence="6">
    <location>
        <begin position="1"/>
        <end position="65"/>
    </location>
</feature>
<dbReference type="GO" id="GO:0003690">
    <property type="term" value="F:double-stranded DNA binding"/>
    <property type="evidence" value="ECO:0007669"/>
    <property type="project" value="UniProtKB-ARBA"/>
</dbReference>
<evidence type="ECO:0000259" key="7">
    <source>
        <dbReference type="PROSITE" id="PS50118"/>
    </source>
</evidence>
<keyword evidence="3" id="KW-0804">Transcription</keyword>
<dbReference type="RefSeq" id="NP_982567.2">
    <property type="nucleotide sequence ID" value="NM_207920.2"/>
</dbReference>
<organism evidence="8 9">
    <name type="scientific">Eremothecium gossypii (strain ATCC 10895 / CBS 109.51 / FGSC 9923 / NRRL Y-1056)</name>
    <name type="common">Yeast</name>
    <name type="synonym">Ashbya gossypii</name>
    <dbReference type="NCBI Taxonomy" id="284811"/>
    <lineage>
        <taxon>Eukaryota</taxon>
        <taxon>Fungi</taxon>
        <taxon>Dikarya</taxon>
        <taxon>Ascomycota</taxon>
        <taxon>Saccharomycotina</taxon>
        <taxon>Saccharomycetes</taxon>
        <taxon>Saccharomycetales</taxon>
        <taxon>Saccharomycetaceae</taxon>
        <taxon>Eremothecium</taxon>
    </lineage>
</organism>
<dbReference type="PANTHER" id="PTHR45789">
    <property type="entry name" value="FI18025P1"/>
    <property type="match status" value="1"/>
</dbReference>
<name>Q75EQ3_EREGS</name>
<evidence type="ECO:0000256" key="1">
    <source>
        <dbReference type="ARBA" id="ARBA00023015"/>
    </source>
</evidence>
<feature type="domain" description="HMG box" evidence="7">
    <location>
        <begin position="225"/>
        <end position="303"/>
    </location>
</feature>
<dbReference type="OrthoDB" id="6247875at2759"/>
<dbReference type="FunFam" id="1.10.30.10:FF:000041">
    <property type="entry name" value="HMG box family protein"/>
    <property type="match status" value="1"/>
</dbReference>
<evidence type="ECO:0000256" key="4">
    <source>
        <dbReference type="ARBA" id="ARBA00023242"/>
    </source>
</evidence>
<dbReference type="Pfam" id="PF00505">
    <property type="entry name" value="HMG_box"/>
    <property type="match status" value="1"/>
</dbReference>
<sequence>MDSNLRLPSISHILTQIPSEQAAGDGDGCAPAPRRRSGEEQRRPLPPPGLQRAPEERAPKVLPAGPQSFSQCGAYRSAQVFPMVARSSGFAAPSVAYTAAEPLRTGEYCAGTYAVHGEYTVPVSPLTPPSTASSSAALPPLAVLPQPASLHSAVLPPHTPLPHAPRALPPAAAHARAPPPGLPPPLAAAQAAGTGSDREPDDDAELRCTCGQKYKHRKSQRQCHIPRPRNAFILFRQHWHQQLFPQERIKQSERGNGSFKTNSQVSVDIGQRWRSLSPEERQKWLDFAKREKEEHMRKYPNYKYVPTRKDKKVLIQGEGRNLASDPKSICRACARK</sequence>
<evidence type="ECO:0000256" key="5">
    <source>
        <dbReference type="PROSITE-ProRule" id="PRU00267"/>
    </source>
</evidence>
<dbReference type="eggNOG" id="KOG0527">
    <property type="taxonomic scope" value="Eukaryota"/>
</dbReference>
<feature type="DNA-binding region" description="HMG box" evidence="5">
    <location>
        <begin position="225"/>
        <end position="303"/>
    </location>
</feature>
<dbReference type="InterPro" id="IPR036910">
    <property type="entry name" value="HMG_box_dom_sf"/>
</dbReference>
<evidence type="ECO:0000313" key="8">
    <source>
        <dbReference type="EMBL" id="AAS50391.2"/>
    </source>
</evidence>
<keyword evidence="1" id="KW-0805">Transcription regulation</keyword>
<keyword evidence="2 5" id="KW-0238">DNA-binding</keyword>
<keyword evidence="9" id="KW-1185">Reference proteome</keyword>